<dbReference type="InterPro" id="IPR020556">
    <property type="entry name" value="Amidase_CS"/>
</dbReference>
<gene>
    <name evidence="3" type="ORF">BN381_130155</name>
</gene>
<organism evidence="3 4">
    <name type="scientific">Candidatus Neomicrothrix parvicella RN1</name>
    <dbReference type="NCBI Taxonomy" id="1229780"/>
    <lineage>
        <taxon>Bacteria</taxon>
        <taxon>Bacillati</taxon>
        <taxon>Actinomycetota</taxon>
        <taxon>Acidimicrobiia</taxon>
        <taxon>Acidimicrobiales</taxon>
        <taxon>Microthrixaceae</taxon>
        <taxon>Candidatus Neomicrothrix</taxon>
    </lineage>
</organism>
<evidence type="ECO:0000313" key="4">
    <source>
        <dbReference type="Proteomes" id="UP000018291"/>
    </source>
</evidence>
<proteinExistence type="inferred from homology"/>
<dbReference type="eggNOG" id="COG0154">
    <property type="taxonomic scope" value="Bacteria"/>
</dbReference>
<dbReference type="InterPro" id="IPR023631">
    <property type="entry name" value="Amidase_dom"/>
</dbReference>
<dbReference type="EC" id="3.5.1.4" evidence="3"/>
<dbReference type="AlphaFoldDB" id="R4Z1W0"/>
<dbReference type="HOGENOM" id="CLU_009600_0_4_11"/>
<dbReference type="STRING" id="1229780.BN381_130155"/>
<evidence type="ECO:0000313" key="3">
    <source>
        <dbReference type="EMBL" id="CCM62597.1"/>
    </source>
</evidence>
<dbReference type="SUPFAM" id="SSF75304">
    <property type="entry name" value="Amidase signature (AS) enzymes"/>
    <property type="match status" value="1"/>
</dbReference>
<keyword evidence="4" id="KW-1185">Reference proteome</keyword>
<reference evidence="3 4" key="1">
    <citation type="journal article" date="2013" name="ISME J.">
        <title>Metabolic model for the filamentous 'Candidatus Microthrix parvicella' based on genomic and metagenomic analyses.</title>
        <authorList>
            <person name="Jon McIlroy S."/>
            <person name="Kristiansen R."/>
            <person name="Albertsen M."/>
            <person name="Michael Karst S."/>
            <person name="Rossetti S."/>
            <person name="Lund Nielsen J."/>
            <person name="Tandoi V."/>
            <person name="James Seviour R."/>
            <person name="Nielsen P.H."/>
        </authorList>
    </citation>
    <scope>NUCLEOTIDE SEQUENCE [LARGE SCALE GENOMIC DNA]</scope>
    <source>
        <strain evidence="3 4">RN1</strain>
    </source>
</reference>
<comment type="caution">
    <text evidence="3">The sequence shown here is derived from an EMBL/GenBank/DDBJ whole genome shotgun (WGS) entry which is preliminary data.</text>
</comment>
<dbReference type="EMBL" id="CANL01000005">
    <property type="protein sequence ID" value="CCM62597.1"/>
    <property type="molecule type" value="Genomic_DNA"/>
</dbReference>
<dbReference type="OrthoDB" id="5175573at2"/>
<evidence type="ECO:0000256" key="1">
    <source>
        <dbReference type="ARBA" id="ARBA00009199"/>
    </source>
</evidence>
<dbReference type="Proteomes" id="UP000018291">
    <property type="component" value="Unassembled WGS sequence"/>
</dbReference>
<protein>
    <submittedName>
        <fullName evidence="3">Putative amidase AmiC</fullName>
        <ecNumber evidence="3">3.5.1.4</ecNumber>
    </submittedName>
</protein>
<accession>R4Z1W0</accession>
<feature type="domain" description="Amidase" evidence="2">
    <location>
        <begin position="43"/>
        <end position="465"/>
    </location>
</feature>
<keyword evidence="3" id="KW-0378">Hydrolase</keyword>
<evidence type="ECO:0000259" key="2">
    <source>
        <dbReference type="Pfam" id="PF01425"/>
    </source>
</evidence>
<dbReference type="GO" id="GO:0004040">
    <property type="term" value="F:amidase activity"/>
    <property type="evidence" value="ECO:0007669"/>
    <property type="project" value="UniProtKB-EC"/>
</dbReference>
<dbReference type="RefSeq" id="WP_012224102.1">
    <property type="nucleotide sequence ID" value="NZ_HG422565.1"/>
</dbReference>
<dbReference type="PROSITE" id="PS00571">
    <property type="entry name" value="AMIDASES"/>
    <property type="match status" value="1"/>
</dbReference>
<dbReference type="PANTHER" id="PTHR11895">
    <property type="entry name" value="TRANSAMIDASE"/>
    <property type="match status" value="1"/>
</dbReference>
<dbReference type="InterPro" id="IPR036928">
    <property type="entry name" value="AS_sf"/>
</dbReference>
<dbReference type="Pfam" id="PF01425">
    <property type="entry name" value="Amidase"/>
    <property type="match status" value="1"/>
</dbReference>
<dbReference type="Gene3D" id="3.90.1300.10">
    <property type="entry name" value="Amidase signature (AS) domain"/>
    <property type="match status" value="1"/>
</dbReference>
<dbReference type="InterPro" id="IPR000120">
    <property type="entry name" value="Amidase"/>
</dbReference>
<name>R4Z1W0_9ACTN</name>
<dbReference type="NCBIfam" id="NF005899">
    <property type="entry name" value="PRK07869.1"/>
    <property type="match status" value="1"/>
</dbReference>
<dbReference type="PANTHER" id="PTHR11895:SF7">
    <property type="entry name" value="GLUTAMYL-TRNA(GLN) AMIDOTRANSFERASE SUBUNIT A, MITOCHONDRIAL"/>
    <property type="match status" value="1"/>
</dbReference>
<comment type="similarity">
    <text evidence="1">Belongs to the amidase family.</text>
</comment>
<sequence length="484" mass="50530">MPDNPADKPDTGPVWMGTDDALGDHDAVGVADLIASGEISAAEAVDAAIERAERAEPLIAAFATTDFDRARRRAGGPVEGRFGGLPTAIKDQTAVAGLPLGFGSQTLADAEPSATSSPITEIFEAVGTISLGTTTLPEFGLTSSSDFHHGPPTHNPWNRDHIAGGSSSGAAALVAAGVLPLAHGGDGGGSIRIPAAACGLVGLKPSRGRLPHENDVAPLPVKISAYGVLSRSVADQCAFLAAAEQHFPLPALTPVGLVDRPLDRPLRIGVLTTSPVNRTPSPSVTAAVNETASLLEHLGHHVTYIDESDEATTQAFGDDFVLYWAFLAGALAIGGRKLINPAFDSSKLTSFTRGLAGHARRNIHLIPGAIRRLKAAPELYHQQFGACDVVLSPTVSDPAPTLAHLGKDLDYQTHMDRLMRWAAYTPLHNVVGAPGIHLPVGLDADLTLPVGVHFAARVGQERLLLELALQVEQASSFPKLSDFV</sequence>